<protein>
    <recommendedName>
        <fullName evidence="3">Thioredoxin-like fold domain-containing protein</fullName>
    </recommendedName>
</protein>
<name>A0A2T4DVB8_9BACT</name>
<comment type="caution">
    <text evidence="1">The sequence shown here is derived from an EMBL/GenBank/DDBJ whole genome shotgun (WGS) entry which is preliminary data.</text>
</comment>
<organism evidence="1 2">
    <name type="scientific">Marivirga lumbricoides</name>
    <dbReference type="NCBI Taxonomy" id="1046115"/>
    <lineage>
        <taxon>Bacteria</taxon>
        <taxon>Pseudomonadati</taxon>
        <taxon>Bacteroidota</taxon>
        <taxon>Cytophagia</taxon>
        <taxon>Cytophagales</taxon>
        <taxon>Marivirgaceae</taxon>
        <taxon>Marivirga</taxon>
    </lineage>
</organism>
<accession>A0A2T4DVB8</accession>
<dbReference type="AlphaFoldDB" id="A0A2T4DVB8"/>
<sequence>MRNFFFLLILFLVACTGNSGENQYQKSFDDFQTYLENTDLKAGERVLFIAASGGCAYCVNKIIDFAKENKGNDKITFVFSYPKKEFQSLHYKGIKKSDENIHLDDNNAYKLGLIAAEPVVLFLSEGMIKEKVEIIPDNIEVTFKKVHDYIK</sequence>
<dbReference type="EMBL" id="PYVU01000006">
    <property type="protein sequence ID" value="PTB97752.1"/>
    <property type="molecule type" value="Genomic_DNA"/>
</dbReference>
<reference evidence="1 2" key="1">
    <citation type="submission" date="2018-03" db="EMBL/GenBank/DDBJ databases">
        <title>Cross-interface Injection: A General Nanoliter Liquid Handling Method Applied to Single Cells Genome Amplification Automated Nanoliter Liquid Handling Applied to Single Cell Multiple Displacement Amplification.</title>
        <authorList>
            <person name="Yun J."/>
            <person name="Xu P."/>
            <person name="Xu J."/>
            <person name="Dai X."/>
            <person name="Wang Y."/>
            <person name="Zheng X."/>
            <person name="Cao C."/>
            <person name="Yi Q."/>
            <person name="Zhu Y."/>
            <person name="Wang L."/>
            <person name="Dong Z."/>
            <person name="Huang Y."/>
            <person name="Huang L."/>
            <person name="Du W."/>
        </authorList>
    </citation>
    <scope>NUCLEOTIDE SEQUENCE [LARGE SCALE GENOMIC DNA]</scope>
    <source>
        <strain evidence="1 2">Z-D1-2</strain>
    </source>
</reference>
<dbReference type="PROSITE" id="PS51257">
    <property type="entry name" value="PROKAR_LIPOPROTEIN"/>
    <property type="match status" value="1"/>
</dbReference>
<gene>
    <name evidence="1" type="ORF">C9994_01430</name>
</gene>
<proteinExistence type="predicted"/>
<evidence type="ECO:0000313" key="2">
    <source>
        <dbReference type="Proteomes" id="UP000240608"/>
    </source>
</evidence>
<evidence type="ECO:0008006" key="3">
    <source>
        <dbReference type="Google" id="ProtNLM"/>
    </source>
</evidence>
<evidence type="ECO:0000313" key="1">
    <source>
        <dbReference type="EMBL" id="PTB97752.1"/>
    </source>
</evidence>
<dbReference type="Proteomes" id="UP000240608">
    <property type="component" value="Unassembled WGS sequence"/>
</dbReference>